<organism evidence="3 4">
    <name type="scientific">Friedmanniella luteola</name>
    <dbReference type="NCBI Taxonomy" id="546871"/>
    <lineage>
        <taxon>Bacteria</taxon>
        <taxon>Bacillati</taxon>
        <taxon>Actinomycetota</taxon>
        <taxon>Actinomycetes</taxon>
        <taxon>Propionibacteriales</taxon>
        <taxon>Nocardioidaceae</taxon>
        <taxon>Friedmanniella</taxon>
    </lineage>
</organism>
<dbReference type="Proteomes" id="UP000199092">
    <property type="component" value="Chromosome I"/>
</dbReference>
<protein>
    <submittedName>
        <fullName evidence="3">ANTAR domain-containing protein</fullName>
    </submittedName>
</protein>
<dbReference type="InterPro" id="IPR005561">
    <property type="entry name" value="ANTAR"/>
</dbReference>
<evidence type="ECO:0000313" key="3">
    <source>
        <dbReference type="EMBL" id="SDS72677.1"/>
    </source>
</evidence>
<dbReference type="STRING" id="546871.SAMN04488543_2269"/>
<feature type="region of interest" description="Disordered" evidence="1">
    <location>
        <begin position="1"/>
        <end position="33"/>
    </location>
</feature>
<dbReference type="InterPro" id="IPR036388">
    <property type="entry name" value="WH-like_DNA-bd_sf"/>
</dbReference>
<dbReference type="SMART" id="SM01012">
    <property type="entry name" value="ANTAR"/>
    <property type="match status" value="1"/>
</dbReference>
<dbReference type="PROSITE" id="PS50921">
    <property type="entry name" value="ANTAR"/>
    <property type="match status" value="1"/>
</dbReference>
<dbReference type="RefSeq" id="WP_091412994.1">
    <property type="nucleotide sequence ID" value="NZ_LT629749.1"/>
</dbReference>
<reference evidence="3 4" key="1">
    <citation type="submission" date="2016-10" db="EMBL/GenBank/DDBJ databases">
        <authorList>
            <person name="de Groot N.N."/>
        </authorList>
    </citation>
    <scope>NUCLEOTIDE SEQUENCE [LARGE SCALE GENOMIC DNA]</scope>
    <source>
        <strain evidence="3 4">DSM 21741</strain>
    </source>
</reference>
<dbReference type="GO" id="GO:0003723">
    <property type="term" value="F:RNA binding"/>
    <property type="evidence" value="ECO:0007669"/>
    <property type="project" value="InterPro"/>
</dbReference>
<feature type="compositionally biased region" description="Pro residues" evidence="1">
    <location>
        <begin position="1"/>
        <end position="30"/>
    </location>
</feature>
<name>A0A1H1UJK7_9ACTN</name>
<dbReference type="EMBL" id="LT629749">
    <property type="protein sequence ID" value="SDS72677.1"/>
    <property type="molecule type" value="Genomic_DNA"/>
</dbReference>
<accession>A0A1H1UJK7</accession>
<evidence type="ECO:0000259" key="2">
    <source>
        <dbReference type="PROSITE" id="PS50921"/>
    </source>
</evidence>
<proteinExistence type="predicted"/>
<gene>
    <name evidence="3" type="ORF">SAMN04488543_2269</name>
</gene>
<evidence type="ECO:0000313" key="4">
    <source>
        <dbReference type="Proteomes" id="UP000199092"/>
    </source>
</evidence>
<dbReference type="Gene3D" id="1.10.10.10">
    <property type="entry name" value="Winged helix-like DNA-binding domain superfamily/Winged helix DNA-binding domain"/>
    <property type="match status" value="1"/>
</dbReference>
<feature type="domain" description="ANTAR" evidence="2">
    <location>
        <begin position="169"/>
        <end position="230"/>
    </location>
</feature>
<keyword evidence="4" id="KW-1185">Reference proteome</keyword>
<sequence>MTQPDLPPPAPEAAPGPVPARPTAAGPPGPAARHPVLERVADLARHVAPGVLAVSVTVLRDGRLHTLTTTGPGAALLDEQQRTRGGGPSLDALTGGRTVTLTPADGAWTPGFARVAEALGVQQVLAVSLPAPRAERLALTLYGTGAEPLSRPPVALVEALVHVAVDALRPTRPRPTTPAHRGLRAQAAVAQATGVVMAAHRCPADEALALLTAAASSQRRGLDEVATAVVADVSPG</sequence>
<evidence type="ECO:0000256" key="1">
    <source>
        <dbReference type="SAM" id="MobiDB-lite"/>
    </source>
</evidence>
<dbReference type="Pfam" id="PF03861">
    <property type="entry name" value="ANTAR"/>
    <property type="match status" value="1"/>
</dbReference>
<dbReference type="OrthoDB" id="3294302at2"/>
<dbReference type="AlphaFoldDB" id="A0A1H1UJK7"/>